<evidence type="ECO:0000259" key="2">
    <source>
        <dbReference type="Pfam" id="PF13304"/>
    </source>
</evidence>
<evidence type="ECO:0000256" key="1">
    <source>
        <dbReference type="ARBA" id="ARBA00023236"/>
    </source>
</evidence>
<dbReference type="EMBL" id="RKHO01000001">
    <property type="protein sequence ID" value="ROR91817.1"/>
    <property type="molecule type" value="Genomic_DNA"/>
</dbReference>
<dbReference type="SUPFAM" id="SSF52540">
    <property type="entry name" value="P-loop containing nucleoside triphosphate hydrolases"/>
    <property type="match status" value="1"/>
</dbReference>
<protein>
    <submittedName>
        <fullName evidence="3">Putative AbiEii toxin of type IV toxin-antitoxin system</fullName>
    </submittedName>
</protein>
<keyword evidence="4" id="KW-1185">Reference proteome</keyword>
<evidence type="ECO:0000313" key="3">
    <source>
        <dbReference type="EMBL" id="ROR91817.1"/>
    </source>
</evidence>
<name>A0A3N2CW93_9ACTN</name>
<dbReference type="PANTHER" id="PTHR32182:SF25">
    <property type="entry name" value="SLR1056 PROTEIN"/>
    <property type="match status" value="1"/>
</dbReference>
<evidence type="ECO:0000313" key="4">
    <source>
        <dbReference type="Proteomes" id="UP000281738"/>
    </source>
</evidence>
<dbReference type="Proteomes" id="UP000281738">
    <property type="component" value="Unassembled WGS sequence"/>
</dbReference>
<reference evidence="3 4" key="1">
    <citation type="submission" date="2018-11" db="EMBL/GenBank/DDBJ databases">
        <title>Sequencing the genomes of 1000 actinobacteria strains.</title>
        <authorList>
            <person name="Klenk H.-P."/>
        </authorList>
    </citation>
    <scope>NUCLEOTIDE SEQUENCE [LARGE SCALE GENOMIC DNA]</scope>
    <source>
        <strain evidence="3 4">DSM 12652</strain>
    </source>
</reference>
<accession>A0A3N2CW93</accession>
<comment type="caution">
    <text evidence="3">The sequence shown here is derived from an EMBL/GenBank/DDBJ whole genome shotgun (WGS) entry which is preliminary data.</text>
</comment>
<dbReference type="GO" id="GO:0005524">
    <property type="term" value="F:ATP binding"/>
    <property type="evidence" value="ECO:0007669"/>
    <property type="project" value="InterPro"/>
</dbReference>
<keyword evidence="1" id="KW-0227">DNA damage</keyword>
<organism evidence="3 4">
    <name type="scientific">Nocardioides aurantiacus</name>
    <dbReference type="NCBI Taxonomy" id="86796"/>
    <lineage>
        <taxon>Bacteria</taxon>
        <taxon>Bacillati</taxon>
        <taxon>Actinomycetota</taxon>
        <taxon>Actinomycetes</taxon>
        <taxon>Propionibacteriales</taxon>
        <taxon>Nocardioidaceae</taxon>
        <taxon>Nocardioides</taxon>
    </lineage>
</organism>
<dbReference type="InterPro" id="IPR003959">
    <property type="entry name" value="ATPase_AAA_core"/>
</dbReference>
<dbReference type="GO" id="GO:0006302">
    <property type="term" value="P:double-strand break repair"/>
    <property type="evidence" value="ECO:0007669"/>
    <property type="project" value="TreeGrafter"/>
</dbReference>
<keyword evidence="1" id="KW-0742">SOS response</keyword>
<dbReference type="InterPro" id="IPR027417">
    <property type="entry name" value="P-loop_NTPase"/>
</dbReference>
<proteinExistence type="predicted"/>
<gene>
    <name evidence="3" type="ORF">EDD33_2693</name>
</gene>
<dbReference type="Gene3D" id="3.40.50.300">
    <property type="entry name" value="P-loop containing nucleotide triphosphate hydrolases"/>
    <property type="match status" value="2"/>
</dbReference>
<dbReference type="Pfam" id="PF13304">
    <property type="entry name" value="AAA_21"/>
    <property type="match status" value="1"/>
</dbReference>
<dbReference type="GO" id="GO:0016887">
    <property type="term" value="F:ATP hydrolysis activity"/>
    <property type="evidence" value="ECO:0007669"/>
    <property type="project" value="InterPro"/>
</dbReference>
<dbReference type="GO" id="GO:0000731">
    <property type="term" value="P:DNA synthesis involved in DNA repair"/>
    <property type="evidence" value="ECO:0007669"/>
    <property type="project" value="TreeGrafter"/>
</dbReference>
<dbReference type="AlphaFoldDB" id="A0A3N2CW93"/>
<dbReference type="PANTHER" id="PTHR32182">
    <property type="entry name" value="DNA REPLICATION AND REPAIR PROTEIN RECF"/>
    <property type="match status" value="1"/>
</dbReference>
<dbReference type="GO" id="GO:0009432">
    <property type="term" value="P:SOS response"/>
    <property type="evidence" value="ECO:0007669"/>
    <property type="project" value="UniProtKB-KW"/>
</dbReference>
<feature type="domain" description="ATPase AAA-type core" evidence="2">
    <location>
        <begin position="20"/>
        <end position="401"/>
    </location>
</feature>
<sequence>MFEGYKRLADTSCNVSPYLLAFVGQNESGKSSVLTGLEWLSEDDETPLSSLDKSRVKRKDAGWIVGAEFVLGDDELEILEPLGFDHTPTGVSLFKQANGSLTMVFDNPRRPKRDPAPFLEAAEGLRRARERLAKQISATDAQYSDEKRQDGPTTWIDRIAERLDAPDSEWDSDDQAATEALHDWLAETPAGRKNPRDSKAASLIRSAAMIGSREHPNDVGIDLLRERVPAFLLFREDDRILPTVTPVDRQSRSHMPSAVANLLAVAGVDITAVWRAHSDQDSGEKKTLLDLGNRRLDSFFGQAWNQSNISVNIDVDETGLRTHVVDMDTRRFTRIEERSEGLRAFVTLALFLGSQALEIPPILLIDEAELHLHSDAQADLVGGLLKQINATQVWYTTHSPACLPSDLGTGIRLLERHDEKSEIKTHFWTNNEPGFGPLLYAMGAGAAAFSRCRRAVLGEGASEMILLPTLIRAATGLDDLAYQVAPGLSHAQGHGFDVEEVAARVIYLTDGDKAGSAYLTVLRARDVPEARLKSLPRGTSIEDLLDRDFLLEVIDAVLPLGAPRPTARAFKASQTAGRSITQWSKANHVALGKVAIAYEVVGRAPDIRLAPGAPETLQALHAEFMDAFEAGERTS</sequence>